<dbReference type="Proteomes" id="UP001156882">
    <property type="component" value="Unassembled WGS sequence"/>
</dbReference>
<name>A0ABQ6CGF9_9HYPH</name>
<evidence type="ECO:0000313" key="1">
    <source>
        <dbReference type="EMBL" id="GLS17789.1"/>
    </source>
</evidence>
<dbReference type="SUPFAM" id="SSF47413">
    <property type="entry name" value="lambda repressor-like DNA-binding domains"/>
    <property type="match status" value="1"/>
</dbReference>
<dbReference type="InterPro" id="IPR010982">
    <property type="entry name" value="Lambda_DNA-bd_dom_sf"/>
</dbReference>
<dbReference type="PANTHER" id="PTHR40275">
    <property type="entry name" value="SSL7038 PROTEIN"/>
    <property type="match status" value="1"/>
</dbReference>
<evidence type="ECO:0000313" key="2">
    <source>
        <dbReference type="Proteomes" id="UP001156882"/>
    </source>
</evidence>
<reference evidence="2" key="1">
    <citation type="journal article" date="2019" name="Int. J. Syst. Evol. Microbiol.">
        <title>The Global Catalogue of Microorganisms (GCM) 10K type strain sequencing project: providing services to taxonomists for standard genome sequencing and annotation.</title>
        <authorList>
            <consortium name="The Broad Institute Genomics Platform"/>
            <consortium name="The Broad Institute Genome Sequencing Center for Infectious Disease"/>
            <person name="Wu L."/>
            <person name="Ma J."/>
        </authorList>
    </citation>
    <scope>NUCLEOTIDE SEQUENCE [LARGE SCALE GENOMIC DNA]</scope>
    <source>
        <strain evidence="2">NBRC 101365</strain>
    </source>
</reference>
<dbReference type="RefSeq" id="WP_284310593.1">
    <property type="nucleotide sequence ID" value="NZ_BSPC01000005.1"/>
</dbReference>
<sequence length="102" mass="10816">MAIKLSNWDPADYIKDEGDVIAHLEAAFESGDPATIAAMLGAVARSSGVAQIARKAGVSRETIYSSLTREGDPRLSTLTSVLAALGFGLSIHRVEPHELEHS</sequence>
<dbReference type="InterPro" id="IPR014057">
    <property type="entry name" value="HI1420"/>
</dbReference>
<accession>A0ABQ6CGF9</accession>
<dbReference type="PANTHER" id="PTHR40275:SF1">
    <property type="entry name" value="SSL7038 PROTEIN"/>
    <property type="match status" value="1"/>
</dbReference>
<gene>
    <name evidence="1" type="ORF">GCM10007874_08040</name>
</gene>
<organism evidence="1 2">
    <name type="scientific">Labrys miyagiensis</name>
    <dbReference type="NCBI Taxonomy" id="346912"/>
    <lineage>
        <taxon>Bacteria</taxon>
        <taxon>Pseudomonadati</taxon>
        <taxon>Pseudomonadota</taxon>
        <taxon>Alphaproteobacteria</taxon>
        <taxon>Hyphomicrobiales</taxon>
        <taxon>Xanthobacteraceae</taxon>
        <taxon>Labrys</taxon>
    </lineage>
</organism>
<dbReference type="NCBIfam" id="TIGR02684">
    <property type="entry name" value="dnstrm_HI1420"/>
    <property type="match status" value="1"/>
</dbReference>
<dbReference type="Pfam" id="PF21716">
    <property type="entry name" value="dnstrm_HI1420"/>
    <property type="match status" value="1"/>
</dbReference>
<proteinExistence type="predicted"/>
<protein>
    <submittedName>
        <fullName evidence="1">Transcriptional regulator</fullName>
    </submittedName>
</protein>
<comment type="caution">
    <text evidence="1">The sequence shown here is derived from an EMBL/GenBank/DDBJ whole genome shotgun (WGS) entry which is preliminary data.</text>
</comment>
<keyword evidence="2" id="KW-1185">Reference proteome</keyword>
<dbReference type="EMBL" id="BSPC01000005">
    <property type="protein sequence ID" value="GLS17789.1"/>
    <property type="molecule type" value="Genomic_DNA"/>
</dbReference>